<reference evidence="2 3" key="1">
    <citation type="journal article" date="2006" name="Proc. Natl. Acad. Sci. U.S.A.">
        <title>Evolution of sensory complexity recorded in a myxobacterial genome.</title>
        <authorList>
            <person name="Goldman B.S."/>
            <person name="Nierman W.C."/>
            <person name="Kaiser D."/>
            <person name="Slater S.C."/>
            <person name="Durkin A.S."/>
            <person name="Eisen J.A."/>
            <person name="Ronning C.M."/>
            <person name="Barbazuk W.B."/>
            <person name="Blanchard M."/>
            <person name="Field C."/>
            <person name="Halling C."/>
            <person name="Hinkle G."/>
            <person name="Iartchuk O."/>
            <person name="Kim H.S."/>
            <person name="Mackenzie C."/>
            <person name="Madupu R."/>
            <person name="Miller N."/>
            <person name="Shvartsbeyn A."/>
            <person name="Sullivan S.A."/>
            <person name="Vaudin M."/>
            <person name="Wiegand R."/>
            <person name="Kaplan H.B."/>
        </authorList>
    </citation>
    <scope>NUCLEOTIDE SEQUENCE [LARGE SCALE GENOMIC DNA]</scope>
    <source>
        <strain evidence="3">DK1622</strain>
    </source>
</reference>
<dbReference type="Proteomes" id="UP000002402">
    <property type="component" value="Chromosome"/>
</dbReference>
<proteinExistence type="predicted"/>
<keyword evidence="3" id="KW-1185">Reference proteome</keyword>
<gene>
    <name evidence="2" type="ordered locus">MXAN_0492</name>
</gene>
<evidence type="ECO:0000313" key="3">
    <source>
        <dbReference type="Proteomes" id="UP000002402"/>
    </source>
</evidence>
<feature type="region of interest" description="Disordered" evidence="1">
    <location>
        <begin position="252"/>
        <end position="297"/>
    </location>
</feature>
<dbReference type="PROSITE" id="PS51257">
    <property type="entry name" value="PROKAR_LIPOPROTEIN"/>
    <property type="match status" value="1"/>
</dbReference>
<organism evidence="2 3">
    <name type="scientific">Myxococcus xanthus (strain DK1622)</name>
    <dbReference type="NCBI Taxonomy" id="246197"/>
    <lineage>
        <taxon>Bacteria</taxon>
        <taxon>Pseudomonadati</taxon>
        <taxon>Myxococcota</taxon>
        <taxon>Myxococcia</taxon>
        <taxon>Myxococcales</taxon>
        <taxon>Cystobacterineae</taxon>
        <taxon>Myxococcaceae</taxon>
        <taxon>Myxococcus</taxon>
    </lineage>
</organism>
<evidence type="ECO:0000256" key="1">
    <source>
        <dbReference type="SAM" id="MobiDB-lite"/>
    </source>
</evidence>
<evidence type="ECO:0000313" key="2">
    <source>
        <dbReference type="EMBL" id="ABF88053.1"/>
    </source>
</evidence>
<dbReference type="AlphaFoldDB" id="Q1DF11"/>
<name>Q1DF11_MYXXD</name>
<sequence length="362" mass="37490">MARAALAADRSQLATPADQRCVRYSSTSCAAVSSCSSPTVVRSVVTPASAPTTPAWTPTPMSPFTVVLSCTVALMSTLPPSCVTACPTSPLAMLVNAPLFAMSSRLPLISTFTSRPMLPPRPSACAEPWRESVSVTFASLDLPSSCAALFGSLRKSSRLKFPGRSMLCSSSTLSDPSTPAEALVGSDALGPPLPWLGTPRPTFAPTSAEIPCDWVSVSDVGLPPSISMRAVVDWLMSTPALAPAPSTSCRPFMPSSPARFPSAPSSNSTALTLSRRPASSDRGSPSTKFNPRPSRGFCPEAPDTAALAAMMPAARWASSRVSNLYSTVPPAVPNTLALASAAPLPPIFPMMPAPTSPLAETV</sequence>
<dbReference type="HOGENOM" id="CLU_764680_0_0_7"/>
<protein>
    <submittedName>
        <fullName evidence="2">Uncharacterized protein</fullName>
    </submittedName>
</protein>
<accession>Q1DF11</accession>
<dbReference type="EnsemblBacteria" id="ABF88053">
    <property type="protein sequence ID" value="ABF88053"/>
    <property type="gene ID" value="MXAN_0492"/>
</dbReference>
<feature type="compositionally biased region" description="Low complexity" evidence="1">
    <location>
        <begin position="252"/>
        <end position="266"/>
    </location>
</feature>
<dbReference type="KEGG" id="mxa:MXAN_0492"/>
<dbReference type="EMBL" id="CP000113">
    <property type="protein sequence ID" value="ABF88053.1"/>
    <property type="molecule type" value="Genomic_DNA"/>
</dbReference>